<evidence type="ECO:0000256" key="4">
    <source>
        <dbReference type="ARBA" id="ARBA00022692"/>
    </source>
</evidence>
<evidence type="ECO:0000313" key="9">
    <source>
        <dbReference type="EMBL" id="QKW49021.1"/>
    </source>
</evidence>
<keyword evidence="4 7" id="KW-0812">Transmembrane</keyword>
<dbReference type="InterPro" id="IPR003856">
    <property type="entry name" value="LPS_length_determ_N"/>
</dbReference>
<dbReference type="RefSeq" id="WP_176160753.1">
    <property type="nucleotide sequence ID" value="NZ_CP054929.1"/>
</dbReference>
<dbReference type="Proteomes" id="UP000509303">
    <property type="component" value="Chromosome"/>
</dbReference>
<sequence>MSEDTIRLVTIGRMLQRRWRLLAVLTAVGALVGYGVSTLFPPRYTASASVLLPGQWEERELLTQAYIATSSTVVDRTAATLRWAGGGGEVRDRVSAKVADGNVIRISGTAESPERAQQLTDRLAQQFVTFAARVTGDGTDPKAATGPEALREQVERTNRRITELSQAADPGRTVESVQARTSLEKLRTALETAVKKLDEADPATHKAGMVVMGPAARPASAAPPTTGHLVAGGAALAFLLAVVGHLTAARANRRPRTGADIAAALGSPLLGTVDVPAERPAAGRGPAGWLRRFLGLDTRWDVPTPLASGDETSRRVRYRRVCARLRTQHPSARRLLAVVPTGDEVARRAAERLAAETRGDAATPAGRGHPVLRVVEVAMAQPMVPDRDAESGVLVVISAGSWTAGELAGVAGACADGRHEIVGVVVAGAVRPHPTPAPERPAENATLALAVPGQAGGAE</sequence>
<feature type="domain" description="Polysaccharide chain length determinant N-terminal" evidence="8">
    <location>
        <begin position="4"/>
        <end position="63"/>
    </location>
</feature>
<evidence type="ECO:0000256" key="5">
    <source>
        <dbReference type="ARBA" id="ARBA00022989"/>
    </source>
</evidence>
<dbReference type="EMBL" id="CP054929">
    <property type="protein sequence ID" value="QKW49021.1"/>
    <property type="molecule type" value="Genomic_DNA"/>
</dbReference>
<keyword evidence="6 7" id="KW-0472">Membrane</keyword>
<name>A0A7H8N3W2_9ACTN</name>
<dbReference type="PANTHER" id="PTHR32309">
    <property type="entry name" value="TYROSINE-PROTEIN KINASE"/>
    <property type="match status" value="1"/>
</dbReference>
<keyword evidence="10" id="KW-1185">Reference proteome</keyword>
<keyword evidence="3" id="KW-1003">Cell membrane</keyword>
<dbReference type="InterPro" id="IPR050445">
    <property type="entry name" value="Bact_polysacc_biosynth/exp"/>
</dbReference>
<accession>A0A7H8N3W2</accession>
<dbReference type="Pfam" id="PF02706">
    <property type="entry name" value="Wzz"/>
    <property type="match status" value="1"/>
</dbReference>
<gene>
    <name evidence="9" type="ORF">HUT08_05105</name>
</gene>
<dbReference type="PANTHER" id="PTHR32309:SF31">
    <property type="entry name" value="CAPSULAR EXOPOLYSACCHARIDE FAMILY"/>
    <property type="match status" value="1"/>
</dbReference>
<comment type="subcellular location">
    <subcellularLocation>
        <location evidence="1">Cell membrane</location>
        <topology evidence="1">Multi-pass membrane protein</topology>
    </subcellularLocation>
</comment>
<evidence type="ECO:0000256" key="6">
    <source>
        <dbReference type="ARBA" id="ARBA00023136"/>
    </source>
</evidence>
<evidence type="ECO:0000313" key="10">
    <source>
        <dbReference type="Proteomes" id="UP000509303"/>
    </source>
</evidence>
<keyword evidence="5 7" id="KW-1133">Transmembrane helix</keyword>
<reference evidence="9 10" key="1">
    <citation type="submission" date="2020-06" db="EMBL/GenBank/DDBJ databases">
        <title>Genome mining for natural products.</title>
        <authorList>
            <person name="Zhang B."/>
            <person name="Shi J."/>
            <person name="Ge H."/>
        </authorList>
    </citation>
    <scope>NUCLEOTIDE SEQUENCE [LARGE SCALE GENOMIC DNA]</scope>
    <source>
        <strain evidence="9 10">NA00687</strain>
    </source>
</reference>
<evidence type="ECO:0000259" key="8">
    <source>
        <dbReference type="Pfam" id="PF02706"/>
    </source>
</evidence>
<evidence type="ECO:0000256" key="7">
    <source>
        <dbReference type="SAM" id="Phobius"/>
    </source>
</evidence>
<dbReference type="AlphaFoldDB" id="A0A7H8N3W2"/>
<evidence type="ECO:0000256" key="1">
    <source>
        <dbReference type="ARBA" id="ARBA00004651"/>
    </source>
</evidence>
<feature type="transmembrane region" description="Helical" evidence="7">
    <location>
        <begin position="21"/>
        <end position="40"/>
    </location>
</feature>
<evidence type="ECO:0000256" key="3">
    <source>
        <dbReference type="ARBA" id="ARBA00022475"/>
    </source>
</evidence>
<proteinExistence type="inferred from homology"/>
<comment type="similarity">
    <text evidence="2">Belongs to the CpsC/CapA family.</text>
</comment>
<dbReference type="GO" id="GO:0005886">
    <property type="term" value="C:plasma membrane"/>
    <property type="evidence" value="ECO:0007669"/>
    <property type="project" value="UniProtKB-SubCell"/>
</dbReference>
<protein>
    <submittedName>
        <fullName evidence="9">Polysaccharide biosynthesis protein</fullName>
    </submittedName>
</protein>
<evidence type="ECO:0000256" key="2">
    <source>
        <dbReference type="ARBA" id="ARBA00006683"/>
    </source>
</evidence>
<organism evidence="9 10">
    <name type="scientific">Streptomyces buecherae</name>
    <dbReference type="NCBI Taxonomy" id="2763006"/>
    <lineage>
        <taxon>Bacteria</taxon>
        <taxon>Bacillati</taxon>
        <taxon>Actinomycetota</taxon>
        <taxon>Actinomycetes</taxon>
        <taxon>Kitasatosporales</taxon>
        <taxon>Streptomycetaceae</taxon>
        <taxon>Streptomyces</taxon>
    </lineage>
</organism>